<feature type="region of interest" description="Disordered" evidence="1">
    <location>
        <begin position="1"/>
        <end position="60"/>
    </location>
</feature>
<dbReference type="Proteomes" id="UP001187192">
    <property type="component" value="Unassembled WGS sequence"/>
</dbReference>
<feature type="compositionally biased region" description="Basic and acidic residues" evidence="1">
    <location>
        <begin position="1"/>
        <end position="11"/>
    </location>
</feature>
<keyword evidence="3" id="KW-1185">Reference proteome</keyword>
<sequence length="216" mass="23286">MKNDGNIRDEYFNVNMEPPRVYDADSAPGNEGDVLDVPTLEERPNHETMASVPTPKRQRSCVEVDPAGSENSVRTSEHTSARWISGPASTSVYWFSGPRSLARHALMGHAGAELVRHARAMGWRRARAVASHAGAGPALVRRALAGRRLTGRAGAGGMLVRCVLAGHAGAGHALVIRRALGCLLTWSGPASKKYSLVFWTSLTWTGQENRVWIGPA</sequence>
<organism evidence="2 3">
    <name type="scientific">Ficus carica</name>
    <name type="common">Common fig</name>
    <dbReference type="NCBI Taxonomy" id="3494"/>
    <lineage>
        <taxon>Eukaryota</taxon>
        <taxon>Viridiplantae</taxon>
        <taxon>Streptophyta</taxon>
        <taxon>Embryophyta</taxon>
        <taxon>Tracheophyta</taxon>
        <taxon>Spermatophyta</taxon>
        <taxon>Magnoliopsida</taxon>
        <taxon>eudicotyledons</taxon>
        <taxon>Gunneridae</taxon>
        <taxon>Pentapetalae</taxon>
        <taxon>rosids</taxon>
        <taxon>fabids</taxon>
        <taxon>Rosales</taxon>
        <taxon>Moraceae</taxon>
        <taxon>Ficeae</taxon>
        <taxon>Ficus</taxon>
    </lineage>
</organism>
<name>A0AA88D5B0_FICCA</name>
<evidence type="ECO:0000313" key="2">
    <source>
        <dbReference type="EMBL" id="GMN44905.1"/>
    </source>
</evidence>
<dbReference type="EMBL" id="BTGU01000019">
    <property type="protein sequence ID" value="GMN44905.1"/>
    <property type="molecule type" value="Genomic_DNA"/>
</dbReference>
<comment type="caution">
    <text evidence="2">The sequence shown here is derived from an EMBL/GenBank/DDBJ whole genome shotgun (WGS) entry which is preliminary data.</text>
</comment>
<accession>A0AA88D5B0</accession>
<protein>
    <submittedName>
        <fullName evidence="2">Uncharacterized protein</fullName>
    </submittedName>
</protein>
<dbReference type="AlphaFoldDB" id="A0AA88D5B0"/>
<evidence type="ECO:0000313" key="3">
    <source>
        <dbReference type="Proteomes" id="UP001187192"/>
    </source>
</evidence>
<evidence type="ECO:0000256" key="1">
    <source>
        <dbReference type="SAM" id="MobiDB-lite"/>
    </source>
</evidence>
<gene>
    <name evidence="2" type="ORF">TIFTF001_014100</name>
</gene>
<proteinExistence type="predicted"/>
<reference evidence="2" key="1">
    <citation type="submission" date="2023-07" db="EMBL/GenBank/DDBJ databases">
        <title>draft genome sequence of fig (Ficus carica).</title>
        <authorList>
            <person name="Takahashi T."/>
            <person name="Nishimura K."/>
        </authorList>
    </citation>
    <scope>NUCLEOTIDE SEQUENCE</scope>
</reference>